<accession>A0A0E9NSE9</accession>
<gene>
    <name evidence="4" type="ORF">G7K_6769-t1</name>
</gene>
<dbReference type="Pfam" id="PF23394">
    <property type="entry name" value="DUF7102"/>
    <property type="match status" value="1"/>
</dbReference>
<comment type="caution">
    <text evidence="4">The sequence shown here is derived from an EMBL/GenBank/DDBJ whole genome shotgun (WGS) entry which is preliminary data.</text>
</comment>
<reference evidence="4 5" key="1">
    <citation type="journal article" date="2011" name="J. Gen. Appl. Microbiol.">
        <title>Draft genome sequencing of the enigmatic yeast Saitoella complicata.</title>
        <authorList>
            <person name="Nishida H."/>
            <person name="Hamamoto M."/>
            <person name="Sugiyama J."/>
        </authorList>
    </citation>
    <scope>NUCLEOTIDE SEQUENCE [LARGE SCALE GENOMIC DNA]</scope>
    <source>
        <strain evidence="4 5">NRRL Y-17804</strain>
    </source>
</reference>
<dbReference type="RefSeq" id="XP_019027220.1">
    <property type="nucleotide sequence ID" value="XM_019165180.1"/>
</dbReference>
<organism evidence="4 5">
    <name type="scientific">Saitoella complicata (strain BCRC 22490 / CBS 7301 / JCM 7358 / NBRC 10748 / NRRL Y-17804)</name>
    <dbReference type="NCBI Taxonomy" id="698492"/>
    <lineage>
        <taxon>Eukaryota</taxon>
        <taxon>Fungi</taxon>
        <taxon>Dikarya</taxon>
        <taxon>Ascomycota</taxon>
        <taxon>Taphrinomycotina</taxon>
        <taxon>Taphrinomycotina incertae sedis</taxon>
        <taxon>Saitoella</taxon>
    </lineage>
</organism>
<evidence type="ECO:0000256" key="1">
    <source>
        <dbReference type="SAM" id="MobiDB-lite"/>
    </source>
</evidence>
<evidence type="ECO:0000313" key="4">
    <source>
        <dbReference type="EMBL" id="GAO52698.1"/>
    </source>
</evidence>
<feature type="domain" description="SAM-like" evidence="3">
    <location>
        <begin position="804"/>
        <end position="861"/>
    </location>
</feature>
<dbReference type="Pfam" id="PF23395">
    <property type="entry name" value="SAM_6"/>
    <property type="match status" value="1"/>
</dbReference>
<reference evidence="4 5" key="2">
    <citation type="journal article" date="2014" name="J. Gen. Appl. Microbiol.">
        <title>The early diverging ascomycetous budding yeast Saitoella complicata has three histone deacetylases belonging to the Clr6, Hos2, and Rpd3 lineages.</title>
        <authorList>
            <person name="Nishida H."/>
            <person name="Matsumoto T."/>
            <person name="Kondo S."/>
            <person name="Hamamoto M."/>
            <person name="Yoshikawa H."/>
        </authorList>
    </citation>
    <scope>NUCLEOTIDE SEQUENCE [LARGE SCALE GENOMIC DNA]</scope>
    <source>
        <strain evidence="4 5">NRRL Y-17804</strain>
    </source>
</reference>
<dbReference type="Proteomes" id="UP000033140">
    <property type="component" value="Unassembled WGS sequence"/>
</dbReference>
<keyword evidence="5" id="KW-1185">Reference proteome</keyword>
<name>A0A0E9NSE9_SAICN</name>
<dbReference type="OrthoDB" id="3647246at2759"/>
<feature type="region of interest" description="Disordered" evidence="1">
    <location>
        <begin position="505"/>
        <end position="534"/>
    </location>
</feature>
<sequence length="880" mass="97670">MPNEASDVLFTDYALLLYVRQHSLASDYRLVTPPRVVAIAAHVTTSLEAAQELLASFSVLKEDGRLNMRERLDVGKAVVKFLTEVTRAPELKRDEWDIREGAKIRLTVALLTRKAEEGTRTTLKRAGPYAMGEVVKGVSIDKEEEDEEVARGVKEMEELKLSDRKLVMGPDIGEFLRSTVLLAKDVKEGTDEIPDFERPEVEKAPLTIEVPLLPRDLVTTKFTFSPATLPALCHSLPQHDPSISARNHIEELQDLMAADGLSSASPSLFEAPPSSSPIPTFKRPRDWAVETPLTPPMSIHKKRVIESFITIAELGLRPLLDTTLPSTPDITAVLPTNEDGLNKRFVLRERLDEVDGTMRVAMAEEKLAPILAHLRTPPLPLDLAELIHPPRRMKEFEAKSIISSASGVKSLSLDLSWKPFTGKVRYVPDDGGDGEGRIEEVWAPFVGTVQEEEDFMDTLYRAAESDGLDDVGGAARCQEDLPEDYVMLDVPSVGDMVSLSSGHSVVSRLSPDHRNHSPRKSFSRISRPVESPMRPAPVTTMNGIANPATMEALLSLHMSRKKDTKPQEQTFSAVSSLQRFMVLRGKRDAVEVESAPVRVKHPGETSSKAQPAPIVQDSLLEDTRATVIPTLETDDGTLSRTCWVLNTSLLRFSRLSRLLRELNPSVRFVERDLEISEAADKEITLGYEADLTPSPTCGILFITVQTLVQQRTGDGQEPGPLRRVRYCSALYDNVEIVVGLSDKVSRNEAKALAAFAGWIGSLQAGNPHTSIKWLSAAGPEEQARWLIWIARAYSSGSQDLQMQEEETAHERFLRRAGLNCFSALFILSQMPLKQFVTITYAERTQYFGKYLGHSRLQKLTELMEGAVTESDAFISSNKLR</sequence>
<feature type="domain" description="DUF7102" evidence="2">
    <location>
        <begin position="643"/>
        <end position="794"/>
    </location>
</feature>
<dbReference type="InterPro" id="IPR057559">
    <property type="entry name" value="SAM_6"/>
</dbReference>
<dbReference type="AlphaFoldDB" id="A0A0E9NSE9"/>
<evidence type="ECO:0000259" key="2">
    <source>
        <dbReference type="Pfam" id="PF23394"/>
    </source>
</evidence>
<feature type="region of interest" description="Disordered" evidence="1">
    <location>
        <begin position="264"/>
        <end position="283"/>
    </location>
</feature>
<evidence type="ECO:0000313" key="5">
    <source>
        <dbReference type="Proteomes" id="UP000033140"/>
    </source>
</evidence>
<dbReference type="EMBL" id="BACD03000081">
    <property type="protein sequence ID" value="GAO52698.1"/>
    <property type="molecule type" value="Genomic_DNA"/>
</dbReference>
<dbReference type="OMA" id="MEDETEW"/>
<dbReference type="InterPro" id="IPR055528">
    <property type="entry name" value="DUF7102"/>
</dbReference>
<protein>
    <submittedName>
        <fullName evidence="4">Uncharacterized protein</fullName>
    </submittedName>
</protein>
<evidence type="ECO:0000259" key="3">
    <source>
        <dbReference type="Pfam" id="PF23395"/>
    </source>
</evidence>
<reference evidence="4 5" key="3">
    <citation type="journal article" date="2015" name="Genome Announc.">
        <title>Draft Genome Sequence of the Archiascomycetous Yeast Saitoella complicata.</title>
        <authorList>
            <person name="Yamauchi K."/>
            <person name="Kondo S."/>
            <person name="Hamamoto M."/>
            <person name="Takahashi Y."/>
            <person name="Ogura Y."/>
            <person name="Hayashi T."/>
            <person name="Nishida H."/>
        </authorList>
    </citation>
    <scope>NUCLEOTIDE SEQUENCE [LARGE SCALE GENOMIC DNA]</scope>
    <source>
        <strain evidence="4 5">NRRL Y-17804</strain>
    </source>
</reference>
<proteinExistence type="predicted"/>